<dbReference type="GO" id="GO:0098849">
    <property type="term" value="P:cellular detoxification of cadmium ion"/>
    <property type="evidence" value="ECO:0007669"/>
    <property type="project" value="TreeGrafter"/>
</dbReference>
<dbReference type="GO" id="GO:0010273">
    <property type="term" value="P:detoxification of copper ion"/>
    <property type="evidence" value="ECO:0007669"/>
    <property type="project" value="TreeGrafter"/>
</dbReference>
<organism evidence="6">
    <name type="scientific">Phytophthora nicotianae</name>
    <name type="common">Potato buckeye rot agent</name>
    <name type="synonym">Phytophthora parasitica</name>
    <dbReference type="NCBI Taxonomy" id="4792"/>
    <lineage>
        <taxon>Eukaryota</taxon>
        <taxon>Sar</taxon>
        <taxon>Stramenopiles</taxon>
        <taxon>Oomycota</taxon>
        <taxon>Peronosporomycetes</taxon>
        <taxon>Peronosporales</taxon>
        <taxon>Peronosporaceae</taxon>
        <taxon>Phytophthora</taxon>
    </lineage>
</organism>
<dbReference type="EC" id="2.3.2.15" evidence="1"/>
<dbReference type="GO" id="GO:0046938">
    <property type="term" value="P:phytochelatin biosynthetic process"/>
    <property type="evidence" value="ECO:0007669"/>
    <property type="project" value="InterPro"/>
</dbReference>
<dbReference type="GO" id="GO:0046872">
    <property type="term" value="F:metal ion binding"/>
    <property type="evidence" value="ECO:0007669"/>
    <property type="project" value="UniProtKB-KW"/>
</dbReference>
<dbReference type="PANTHER" id="PTHR33447">
    <property type="entry name" value="GLUTATHIONE GAMMA-GLUTAMYLCYSTEINYLTRANSFERASE"/>
    <property type="match status" value="1"/>
</dbReference>
<evidence type="ECO:0000256" key="1">
    <source>
        <dbReference type="ARBA" id="ARBA00012468"/>
    </source>
</evidence>
<dbReference type="Gene3D" id="3.90.70.30">
    <property type="entry name" value="Phytochelatin synthase, N-terminal domain"/>
    <property type="match status" value="1"/>
</dbReference>
<accession>W2LXV1</accession>
<dbReference type="Proteomes" id="UP000054423">
    <property type="component" value="Unassembled WGS sequence"/>
</dbReference>
<dbReference type="Pfam" id="PF05023">
    <property type="entry name" value="Phytochelatin"/>
    <property type="match status" value="1"/>
</dbReference>
<evidence type="ECO:0000256" key="4">
    <source>
        <dbReference type="ARBA" id="ARBA00022723"/>
    </source>
</evidence>
<dbReference type="VEuPathDB" id="FungiDB:PPTG_19248"/>
<dbReference type="PANTHER" id="PTHR33447:SF2">
    <property type="entry name" value="GLUTATHIONE GAMMA-GLUTAMYLCYSTEINYLTRANSFERASE"/>
    <property type="match status" value="1"/>
</dbReference>
<feature type="domain" description="Peptidase C83" evidence="5">
    <location>
        <begin position="1"/>
        <end position="160"/>
    </location>
</feature>
<dbReference type="InterPro" id="IPR007719">
    <property type="entry name" value="PCS_N"/>
</dbReference>
<dbReference type="SUPFAM" id="SSF54001">
    <property type="entry name" value="Cysteine proteinases"/>
    <property type="match status" value="1"/>
</dbReference>
<dbReference type="PROSITE" id="PS51443">
    <property type="entry name" value="PCS"/>
    <property type="match status" value="1"/>
</dbReference>
<keyword evidence="3" id="KW-0808">Transferase</keyword>
<dbReference type="InterPro" id="IPR038156">
    <property type="entry name" value="PCS_N_sf"/>
</dbReference>
<sequence>MCLNALQIDPGRLWKGPWRWFSEELFDCCTSLSVAKEKGISMSEFICLARCNGVLTEDYRATSDFTLEQFREIVKHSCSTSSEIVVLNYSRKVLGQTGDGHFSPIGGYHAERDMVLLMDVARFKYPPHWVKISRVFESMQLMDPSMDLPRGLVVLKEGAHATGPSLVKQQLIHCDEQTAVPVVPAPQPCCYSSSSVEAARRMADSTVAAQN</sequence>
<dbReference type="OrthoDB" id="448954at2759"/>
<keyword evidence="4" id="KW-0479">Metal-binding</keyword>
<gene>
    <name evidence="6" type="ORF">L917_01977</name>
</gene>
<evidence type="ECO:0000259" key="5">
    <source>
        <dbReference type="PROSITE" id="PS51443"/>
    </source>
</evidence>
<evidence type="ECO:0000256" key="3">
    <source>
        <dbReference type="ARBA" id="ARBA00022679"/>
    </source>
</evidence>
<reference evidence="6" key="1">
    <citation type="submission" date="2013-11" db="EMBL/GenBank/DDBJ databases">
        <title>The Genome Sequence of Phytophthora parasitica CHvinca01.</title>
        <authorList>
            <consortium name="The Broad Institute Genomics Platform"/>
            <person name="Russ C."/>
            <person name="Tyler B."/>
            <person name="Panabieres F."/>
            <person name="Shan W."/>
            <person name="Tripathy S."/>
            <person name="Grunwald N."/>
            <person name="Machado M."/>
            <person name="Johnson C.S."/>
            <person name="Arredondo F."/>
            <person name="Hong C."/>
            <person name="Coffey M."/>
            <person name="Young S.K."/>
            <person name="Zeng Q."/>
            <person name="Gargeya S."/>
            <person name="Fitzgerald M."/>
            <person name="Abouelleil A."/>
            <person name="Alvarado L."/>
            <person name="Chapman S.B."/>
            <person name="Gainer-Dewar J."/>
            <person name="Goldberg J."/>
            <person name="Griggs A."/>
            <person name="Gujja S."/>
            <person name="Hansen M."/>
            <person name="Howarth C."/>
            <person name="Imamovic A."/>
            <person name="Ireland A."/>
            <person name="Larimer J."/>
            <person name="McCowan C."/>
            <person name="Murphy C."/>
            <person name="Pearson M."/>
            <person name="Poon T.W."/>
            <person name="Priest M."/>
            <person name="Roberts A."/>
            <person name="Saif S."/>
            <person name="Shea T."/>
            <person name="Sykes S."/>
            <person name="Wortman J."/>
            <person name="Nusbaum C."/>
            <person name="Birren B."/>
        </authorList>
    </citation>
    <scope>NUCLEOTIDE SEQUENCE [LARGE SCALE GENOMIC DNA]</scope>
    <source>
        <strain evidence="6">CHvinca01</strain>
    </source>
</reference>
<dbReference type="InterPro" id="IPR038765">
    <property type="entry name" value="Papain-like_cys_pep_sf"/>
</dbReference>
<protein>
    <recommendedName>
        <fullName evidence="1">glutathione gamma-glutamylcysteinyltransferase</fullName>
        <ecNumber evidence="1">2.3.2.15</ecNumber>
    </recommendedName>
</protein>
<evidence type="ECO:0000313" key="6">
    <source>
        <dbReference type="EMBL" id="ETM01446.1"/>
    </source>
</evidence>
<keyword evidence="2" id="KW-0104">Cadmium</keyword>
<dbReference type="FunFam" id="3.90.70.30:FF:000001">
    <property type="entry name" value="Glutathione gamma-glutamylcysteinyltransferase 1"/>
    <property type="match status" value="1"/>
</dbReference>
<dbReference type="InterPro" id="IPR040409">
    <property type="entry name" value="PCS-like"/>
</dbReference>
<proteinExistence type="predicted"/>
<dbReference type="EMBL" id="KI677718">
    <property type="protein sequence ID" value="ETM01446.1"/>
    <property type="molecule type" value="Genomic_DNA"/>
</dbReference>
<dbReference type="AlphaFoldDB" id="W2LXV1"/>
<dbReference type="GO" id="GO:0016756">
    <property type="term" value="F:glutathione gamma-glutamylcysteinyltransferase activity"/>
    <property type="evidence" value="ECO:0007669"/>
    <property type="project" value="UniProtKB-EC"/>
</dbReference>
<evidence type="ECO:0000256" key="2">
    <source>
        <dbReference type="ARBA" id="ARBA00022539"/>
    </source>
</evidence>
<name>W2LXV1_PHYNI</name>